<dbReference type="AlphaFoldDB" id="A0A8I0PDP2"/>
<dbReference type="Pfam" id="PF15956">
    <property type="entry name" value="DUF4760"/>
    <property type="match status" value="1"/>
</dbReference>
<gene>
    <name evidence="1" type="ORF">H4687_009224</name>
</gene>
<sequence>MVGVAALMVSVVALGVSGWASLRQLRLAQHANTLPVLVDLFREHRSARLAGARQFVHERLPGCDLSAGLDGVPEAERELVRELAWFYDNLGALVAHGVVDIEPVSGYLGGSVVSVWEGMRPLVEAERAKRASNAMPDPNRWQEYFENLYHLVREIPADQARARTELWRLPRP</sequence>
<organism evidence="1 2">
    <name type="scientific">Streptomyces stelliscabiei</name>
    <dbReference type="NCBI Taxonomy" id="146820"/>
    <lineage>
        <taxon>Bacteria</taxon>
        <taxon>Bacillati</taxon>
        <taxon>Actinomycetota</taxon>
        <taxon>Actinomycetes</taxon>
        <taxon>Kitasatosporales</taxon>
        <taxon>Streptomycetaceae</taxon>
        <taxon>Streptomyces</taxon>
    </lineage>
</organism>
<protein>
    <submittedName>
        <fullName evidence="1">Uncharacterized protein</fullName>
    </submittedName>
</protein>
<dbReference type="GeneID" id="86833515"/>
<evidence type="ECO:0000313" key="1">
    <source>
        <dbReference type="EMBL" id="MBE1602995.1"/>
    </source>
</evidence>
<accession>A0A8I0PDP2</accession>
<dbReference type="RefSeq" id="WP_159026171.1">
    <property type="nucleotide sequence ID" value="NZ_JADBGF010000002.1"/>
</dbReference>
<dbReference type="EMBL" id="JADBGF010000002">
    <property type="protein sequence ID" value="MBE1602995.1"/>
    <property type="molecule type" value="Genomic_DNA"/>
</dbReference>
<proteinExistence type="predicted"/>
<comment type="caution">
    <text evidence="1">The sequence shown here is derived from an EMBL/GenBank/DDBJ whole genome shotgun (WGS) entry which is preliminary data.</text>
</comment>
<evidence type="ECO:0000313" key="2">
    <source>
        <dbReference type="Proteomes" id="UP000629287"/>
    </source>
</evidence>
<dbReference type="Proteomes" id="UP000629287">
    <property type="component" value="Unassembled WGS sequence"/>
</dbReference>
<keyword evidence="2" id="KW-1185">Reference proteome</keyword>
<dbReference type="InterPro" id="IPR031876">
    <property type="entry name" value="DUF4760"/>
</dbReference>
<name>A0A8I0PDP2_9ACTN</name>
<reference evidence="1 2" key="1">
    <citation type="submission" date="2020-10" db="EMBL/GenBank/DDBJ databases">
        <title>Sequencing the genomes of 1000 actinobacteria strains.</title>
        <authorList>
            <person name="Klenk H.-P."/>
        </authorList>
    </citation>
    <scope>NUCLEOTIDE SEQUENCE [LARGE SCALE GENOMIC DNA]</scope>
    <source>
        <strain evidence="1 2">DSM 41803</strain>
    </source>
</reference>